<gene>
    <name evidence="9" type="ORF">TPSB3V08_LOCUS2373</name>
</gene>
<comment type="subcellular location">
    <subcellularLocation>
        <location evidence="1">Nucleus</location>
    </subcellularLocation>
</comment>
<keyword evidence="3" id="KW-0677">Repeat</keyword>
<accession>A0A7R9CQZ9</accession>
<organism evidence="9">
    <name type="scientific">Timema poppense</name>
    <name type="common">Walking stick</name>
    <dbReference type="NCBI Taxonomy" id="170557"/>
    <lineage>
        <taxon>Eukaryota</taxon>
        <taxon>Metazoa</taxon>
        <taxon>Ecdysozoa</taxon>
        <taxon>Arthropoda</taxon>
        <taxon>Hexapoda</taxon>
        <taxon>Insecta</taxon>
        <taxon>Pterygota</taxon>
        <taxon>Neoptera</taxon>
        <taxon>Polyneoptera</taxon>
        <taxon>Phasmatodea</taxon>
        <taxon>Timematodea</taxon>
        <taxon>Timematoidea</taxon>
        <taxon>Timematidae</taxon>
        <taxon>Timema</taxon>
    </lineage>
</organism>
<feature type="domain" description="C2H2-type" evidence="8">
    <location>
        <begin position="9"/>
        <end position="36"/>
    </location>
</feature>
<evidence type="ECO:0000256" key="5">
    <source>
        <dbReference type="ARBA" id="ARBA00022833"/>
    </source>
</evidence>
<keyword evidence="5" id="KW-0862">Zinc</keyword>
<dbReference type="GO" id="GO:0005634">
    <property type="term" value="C:nucleus"/>
    <property type="evidence" value="ECO:0007669"/>
    <property type="project" value="UniProtKB-SubCell"/>
</dbReference>
<dbReference type="Gene3D" id="3.30.160.60">
    <property type="entry name" value="Classic Zinc Finger"/>
    <property type="match status" value="2"/>
</dbReference>
<name>A0A7R9CQZ9_TIMPO</name>
<dbReference type="InterPro" id="IPR013087">
    <property type="entry name" value="Znf_C2H2_type"/>
</dbReference>
<protein>
    <recommendedName>
        <fullName evidence="8">C2H2-type domain-containing protein</fullName>
    </recommendedName>
</protein>
<proteinExistence type="predicted"/>
<dbReference type="SMART" id="SM00355">
    <property type="entry name" value="ZnF_C2H2"/>
    <property type="match status" value="1"/>
</dbReference>
<evidence type="ECO:0000313" key="9">
    <source>
        <dbReference type="EMBL" id="CAD7399922.1"/>
    </source>
</evidence>
<dbReference type="InterPro" id="IPR050331">
    <property type="entry name" value="Zinc_finger"/>
</dbReference>
<dbReference type="GO" id="GO:0008270">
    <property type="term" value="F:zinc ion binding"/>
    <property type="evidence" value="ECO:0007669"/>
    <property type="project" value="UniProtKB-KW"/>
</dbReference>
<dbReference type="InterPro" id="IPR036236">
    <property type="entry name" value="Znf_C2H2_sf"/>
</dbReference>
<dbReference type="PANTHER" id="PTHR16515:SF66">
    <property type="entry name" value="C2H2-TYPE DOMAIN-CONTAINING PROTEIN"/>
    <property type="match status" value="1"/>
</dbReference>
<evidence type="ECO:0000256" key="4">
    <source>
        <dbReference type="ARBA" id="ARBA00022771"/>
    </source>
</evidence>
<evidence type="ECO:0000259" key="8">
    <source>
        <dbReference type="PROSITE" id="PS50157"/>
    </source>
</evidence>
<evidence type="ECO:0000256" key="3">
    <source>
        <dbReference type="ARBA" id="ARBA00022737"/>
    </source>
</evidence>
<dbReference type="SUPFAM" id="SSF57667">
    <property type="entry name" value="beta-beta-alpha zinc fingers"/>
    <property type="match status" value="1"/>
</dbReference>
<keyword evidence="4 7" id="KW-0863">Zinc-finger</keyword>
<dbReference type="PROSITE" id="PS50157">
    <property type="entry name" value="ZINC_FINGER_C2H2_2"/>
    <property type="match status" value="1"/>
</dbReference>
<dbReference type="GO" id="GO:0010468">
    <property type="term" value="P:regulation of gene expression"/>
    <property type="evidence" value="ECO:0007669"/>
    <property type="project" value="TreeGrafter"/>
</dbReference>
<evidence type="ECO:0000256" key="6">
    <source>
        <dbReference type="ARBA" id="ARBA00023242"/>
    </source>
</evidence>
<keyword evidence="2" id="KW-0479">Metal-binding</keyword>
<evidence type="ECO:0000256" key="7">
    <source>
        <dbReference type="PROSITE-ProRule" id="PRU00042"/>
    </source>
</evidence>
<sequence length="138" mass="15558">MTHIGLKPFQCGLCEAFFTSKEGLKKHIKRHSGVRPYKCHQCDKAYIQQHAMLVLFLLVRACPADSATIVTLLQHDKLYHSPSQPQSTRLQKTRATLRDAIHIQLSQSSRLAAGHVGTPCPPPFFKQVNFAEHELCAR</sequence>
<dbReference type="AlphaFoldDB" id="A0A7R9CQZ9"/>
<dbReference type="PANTHER" id="PTHR16515">
    <property type="entry name" value="PR DOMAIN ZINC FINGER PROTEIN"/>
    <property type="match status" value="1"/>
</dbReference>
<evidence type="ECO:0000256" key="1">
    <source>
        <dbReference type="ARBA" id="ARBA00004123"/>
    </source>
</evidence>
<keyword evidence="6" id="KW-0539">Nucleus</keyword>
<dbReference type="Pfam" id="PF13894">
    <property type="entry name" value="zf-C2H2_4"/>
    <property type="match status" value="1"/>
</dbReference>
<evidence type="ECO:0000256" key="2">
    <source>
        <dbReference type="ARBA" id="ARBA00022723"/>
    </source>
</evidence>
<dbReference type="EMBL" id="OD000937">
    <property type="protein sequence ID" value="CAD7399922.1"/>
    <property type="molecule type" value="Genomic_DNA"/>
</dbReference>
<reference evidence="9" key="1">
    <citation type="submission" date="2020-11" db="EMBL/GenBank/DDBJ databases">
        <authorList>
            <person name="Tran Van P."/>
        </authorList>
    </citation>
    <scope>NUCLEOTIDE SEQUENCE</scope>
</reference>
<dbReference type="PROSITE" id="PS00028">
    <property type="entry name" value="ZINC_FINGER_C2H2_1"/>
    <property type="match status" value="1"/>
</dbReference>